<reference evidence="12" key="1">
    <citation type="submission" date="2025-08" db="UniProtKB">
        <authorList>
            <consortium name="Ensembl"/>
        </authorList>
    </citation>
    <scope>IDENTIFICATION</scope>
</reference>
<dbReference type="SUPFAM" id="SSF48264">
    <property type="entry name" value="Cytochrome P450"/>
    <property type="match status" value="1"/>
</dbReference>
<dbReference type="PRINTS" id="PR00385">
    <property type="entry name" value="P450"/>
</dbReference>
<dbReference type="GO" id="GO:0004497">
    <property type="term" value="F:monooxygenase activity"/>
    <property type="evidence" value="ECO:0007669"/>
    <property type="project" value="UniProtKB-KW"/>
</dbReference>
<organism evidence="12 13">
    <name type="scientific">Varanus komodoensis</name>
    <name type="common">Komodo dragon</name>
    <dbReference type="NCBI Taxonomy" id="61221"/>
    <lineage>
        <taxon>Eukaryota</taxon>
        <taxon>Metazoa</taxon>
        <taxon>Chordata</taxon>
        <taxon>Craniata</taxon>
        <taxon>Vertebrata</taxon>
        <taxon>Euteleostomi</taxon>
        <taxon>Lepidosauria</taxon>
        <taxon>Squamata</taxon>
        <taxon>Bifurcata</taxon>
        <taxon>Unidentata</taxon>
        <taxon>Episquamata</taxon>
        <taxon>Toxicofera</taxon>
        <taxon>Anguimorpha</taxon>
        <taxon>Paleoanguimorpha</taxon>
        <taxon>Varanoidea</taxon>
        <taxon>Varanidae</taxon>
        <taxon>Varanus</taxon>
    </lineage>
</organism>
<evidence type="ECO:0000256" key="11">
    <source>
        <dbReference type="SAM" id="Phobius"/>
    </source>
</evidence>
<gene>
    <name evidence="12" type="primary">LOC123028901</name>
</gene>
<keyword evidence="11" id="KW-1133">Transmembrane helix</keyword>
<evidence type="ECO:0000256" key="7">
    <source>
        <dbReference type="ARBA" id="ARBA00023033"/>
    </source>
</evidence>
<evidence type="ECO:0000256" key="3">
    <source>
        <dbReference type="ARBA" id="ARBA00022617"/>
    </source>
</evidence>
<keyword evidence="4 9" id="KW-0479">Metal-binding</keyword>
<dbReference type="InterPro" id="IPR001128">
    <property type="entry name" value="Cyt_P450"/>
</dbReference>
<evidence type="ECO:0000256" key="5">
    <source>
        <dbReference type="ARBA" id="ARBA00022824"/>
    </source>
</evidence>
<evidence type="ECO:0000313" key="12">
    <source>
        <dbReference type="Ensembl" id="ENSVKKP00000003256.1"/>
    </source>
</evidence>
<dbReference type="GO" id="GO:0005789">
    <property type="term" value="C:endoplasmic reticulum membrane"/>
    <property type="evidence" value="ECO:0007669"/>
    <property type="project" value="UniProtKB-SubCell"/>
</dbReference>
<evidence type="ECO:0000256" key="2">
    <source>
        <dbReference type="ARBA" id="ARBA00010617"/>
    </source>
</evidence>
<sequence>MENLPNAMWFWLPGHFSQHLHLALALILISVALKAFQLFQTRRKLLKGFRNFPGPPYHWLYGHIQMLKPGEELRNIRKWTDEFPQCFPVWYGRWPVLCINHPEYAKAVYSRNDPKCLIAYNLLVPWIGRGLLILNGPKWQQHRKLLTPGFHYEILKSYVTPIAESVKVMLDNLEKLVQEDSEVSVEMFEHVSLMTLDIIMKCAFSFQSNCQVNRDSSYVKTISDLTFLVNERTKVPLHYIDLIYWFSSPGRQFRKACRLAHLQTGKIIQERQEALRNEQELEKYKKKRHLDFLDILLCAKDKKGNPLSQEDLRAEVDTFMFAGHDTTASGISWLFYCMAQNPEHQQRCREEIMELTGDQGTIQWDDLGKMAYTTMCIKESLRLYPPASVVVRVLGSHLTFHDGRTLPEGSFIGLNVFGLHRNPEVWDNPEVFDPTRFSPENASLRHPYAYLPFSAGPRNCIGQQFAMTEMKVALALTLLRFELKPDPEKPSIPVVQIVTQSKSGG</sequence>
<protein>
    <recommendedName>
        <fullName evidence="14">Cytochrome P450</fullName>
    </recommendedName>
</protein>
<feature type="transmembrane region" description="Helical" evidence="11">
    <location>
        <begin position="20"/>
        <end position="39"/>
    </location>
</feature>
<dbReference type="PROSITE" id="PS00086">
    <property type="entry name" value="CYTOCHROME_P450"/>
    <property type="match status" value="1"/>
</dbReference>
<name>A0A8D2IVM4_VARKO</name>
<dbReference type="InterPro" id="IPR036396">
    <property type="entry name" value="Cyt_P450_sf"/>
</dbReference>
<reference evidence="12" key="2">
    <citation type="submission" date="2025-09" db="UniProtKB">
        <authorList>
            <consortium name="Ensembl"/>
        </authorList>
    </citation>
    <scope>IDENTIFICATION</scope>
</reference>
<evidence type="ECO:0000256" key="4">
    <source>
        <dbReference type="ARBA" id="ARBA00022723"/>
    </source>
</evidence>
<keyword evidence="6 9" id="KW-0408">Iron</keyword>
<evidence type="ECO:0000256" key="9">
    <source>
        <dbReference type="PIRSR" id="PIRSR602401-1"/>
    </source>
</evidence>
<evidence type="ECO:0000256" key="10">
    <source>
        <dbReference type="RuleBase" id="RU000461"/>
    </source>
</evidence>
<evidence type="ECO:0000313" key="13">
    <source>
        <dbReference type="Proteomes" id="UP000694545"/>
    </source>
</evidence>
<keyword evidence="10" id="KW-0560">Oxidoreductase</keyword>
<dbReference type="Pfam" id="PF00067">
    <property type="entry name" value="p450"/>
    <property type="match status" value="1"/>
</dbReference>
<dbReference type="Proteomes" id="UP000694545">
    <property type="component" value="Unplaced"/>
</dbReference>
<dbReference type="AlphaFoldDB" id="A0A8D2IVM4"/>
<dbReference type="InterPro" id="IPR017972">
    <property type="entry name" value="Cyt_P450_CS"/>
</dbReference>
<evidence type="ECO:0008006" key="14">
    <source>
        <dbReference type="Google" id="ProtNLM"/>
    </source>
</evidence>
<dbReference type="GeneID" id="123028901"/>
<dbReference type="Gene3D" id="1.10.630.10">
    <property type="entry name" value="Cytochrome P450"/>
    <property type="match status" value="1"/>
</dbReference>
<keyword evidence="8 11" id="KW-0472">Membrane</keyword>
<dbReference type="PRINTS" id="PR00463">
    <property type="entry name" value="EP450I"/>
</dbReference>
<dbReference type="InterPro" id="IPR002401">
    <property type="entry name" value="Cyt_P450_E_grp-I"/>
</dbReference>
<proteinExistence type="inferred from homology"/>
<dbReference type="GO" id="GO:0005506">
    <property type="term" value="F:iron ion binding"/>
    <property type="evidence" value="ECO:0007669"/>
    <property type="project" value="InterPro"/>
</dbReference>
<keyword evidence="11" id="KW-0812">Transmembrane</keyword>
<evidence type="ECO:0000256" key="8">
    <source>
        <dbReference type="ARBA" id="ARBA00023136"/>
    </source>
</evidence>
<comment type="subcellular location">
    <subcellularLocation>
        <location evidence="1">Endoplasmic reticulum membrane</location>
    </subcellularLocation>
</comment>
<dbReference type="GO" id="GO:0016705">
    <property type="term" value="F:oxidoreductase activity, acting on paired donors, with incorporation or reduction of molecular oxygen"/>
    <property type="evidence" value="ECO:0007669"/>
    <property type="project" value="InterPro"/>
</dbReference>
<dbReference type="PANTHER" id="PTHR24291">
    <property type="entry name" value="CYTOCHROME P450 FAMILY 4"/>
    <property type="match status" value="1"/>
</dbReference>
<keyword evidence="7 10" id="KW-0503">Monooxygenase</keyword>
<dbReference type="PANTHER" id="PTHR24291:SF201">
    <property type="entry name" value="CYTOCHROME P450, FAMILY 4, SUBFAMILY B, POLYPEPTIDE 7"/>
    <property type="match status" value="1"/>
</dbReference>
<dbReference type="FunFam" id="1.10.630.10:FF:000005">
    <property type="entry name" value="cytochrome P450 4F22 isoform X2"/>
    <property type="match status" value="1"/>
</dbReference>
<dbReference type="RefSeq" id="XP_044297200.1">
    <property type="nucleotide sequence ID" value="XM_044441265.1"/>
</dbReference>
<keyword evidence="13" id="KW-1185">Reference proteome</keyword>
<comment type="cofactor">
    <cofactor evidence="9">
        <name>heme</name>
        <dbReference type="ChEBI" id="CHEBI:30413"/>
    </cofactor>
</comment>
<evidence type="ECO:0000256" key="1">
    <source>
        <dbReference type="ARBA" id="ARBA00004586"/>
    </source>
</evidence>
<comment type="similarity">
    <text evidence="2 10">Belongs to the cytochrome P450 family.</text>
</comment>
<evidence type="ECO:0000256" key="6">
    <source>
        <dbReference type="ARBA" id="ARBA00023004"/>
    </source>
</evidence>
<keyword evidence="3 9" id="KW-0349">Heme</keyword>
<dbReference type="OMA" id="SDAREFH"/>
<accession>A0A8D2IVM4</accession>
<dbReference type="Ensembl" id="ENSVKKT00000003349.1">
    <property type="protein sequence ID" value="ENSVKKP00000003256.1"/>
    <property type="gene ID" value="ENSVKKG00000002521.1"/>
</dbReference>
<keyword evidence="5" id="KW-0256">Endoplasmic reticulum</keyword>
<feature type="binding site" description="axial binding residue" evidence="9">
    <location>
        <position position="460"/>
    </location>
    <ligand>
        <name>heme</name>
        <dbReference type="ChEBI" id="CHEBI:30413"/>
    </ligand>
    <ligandPart>
        <name>Fe</name>
        <dbReference type="ChEBI" id="CHEBI:18248"/>
    </ligandPart>
</feature>
<dbReference type="GO" id="GO:0020037">
    <property type="term" value="F:heme binding"/>
    <property type="evidence" value="ECO:0007669"/>
    <property type="project" value="InterPro"/>
</dbReference>
<dbReference type="InterPro" id="IPR050196">
    <property type="entry name" value="Cytochrome_P450_Monoox"/>
</dbReference>